<protein>
    <submittedName>
        <fullName evidence="2">Lysophospholipase</fullName>
    </submittedName>
</protein>
<evidence type="ECO:0000259" key="1">
    <source>
        <dbReference type="Pfam" id="PF12146"/>
    </source>
</evidence>
<accession>A0A9D2LDN3</accession>
<sequence length="278" mass="29893">MSNDAPAITDSQDITLSGHAGDLVGRYWLPTDPQWIAVLCHGYGEHIGRYDWVARTLNEAGAAVYGADHAGHGRSAGPRVLIADFEPVVEDLHRVVEYARTRHPGLPTLLIGHSMGGMIAARYTQRYGEGLAAAVLSGPVLGSWQTVDQLLPLDPIPSTPIDPSTLSRDESVGRAYEADELVWHGDFQRPTLQGMHDAMAAIEAAGSIGELPLLYLHGEDDQLVPLGPSRAGLEAIRGEATEVITYPGARHEIFNETNRGQVLADVVAFARRVLSTGP</sequence>
<dbReference type="Pfam" id="PF12146">
    <property type="entry name" value="Hydrolase_4"/>
    <property type="match status" value="1"/>
</dbReference>
<feature type="domain" description="Serine aminopeptidase S33" evidence="1">
    <location>
        <begin position="32"/>
        <end position="258"/>
    </location>
</feature>
<dbReference type="Proteomes" id="UP000823823">
    <property type="component" value="Unassembled WGS sequence"/>
</dbReference>
<gene>
    <name evidence="2" type="ORF">H9786_07825</name>
</gene>
<evidence type="ECO:0000313" key="3">
    <source>
        <dbReference type="Proteomes" id="UP000823823"/>
    </source>
</evidence>
<dbReference type="InterPro" id="IPR022742">
    <property type="entry name" value="Hydrolase_4"/>
</dbReference>
<dbReference type="PANTHER" id="PTHR11614">
    <property type="entry name" value="PHOSPHOLIPASE-RELATED"/>
    <property type="match status" value="1"/>
</dbReference>
<dbReference type="InterPro" id="IPR029058">
    <property type="entry name" value="AB_hydrolase_fold"/>
</dbReference>
<reference evidence="2" key="2">
    <citation type="submission" date="2021-04" db="EMBL/GenBank/DDBJ databases">
        <authorList>
            <person name="Gilroy R."/>
        </authorList>
    </citation>
    <scope>NUCLEOTIDE SEQUENCE</scope>
    <source>
        <strain evidence="2">ChiHjej13B12-24818</strain>
    </source>
</reference>
<dbReference type="InterPro" id="IPR000073">
    <property type="entry name" value="AB_hydrolase_1"/>
</dbReference>
<dbReference type="Gene3D" id="3.40.50.1820">
    <property type="entry name" value="alpha/beta hydrolase"/>
    <property type="match status" value="1"/>
</dbReference>
<dbReference type="SUPFAM" id="SSF53474">
    <property type="entry name" value="alpha/beta-Hydrolases"/>
    <property type="match status" value="1"/>
</dbReference>
<proteinExistence type="predicted"/>
<dbReference type="AlphaFoldDB" id="A0A9D2LDN3"/>
<dbReference type="GO" id="GO:0003824">
    <property type="term" value="F:catalytic activity"/>
    <property type="evidence" value="ECO:0007669"/>
    <property type="project" value="UniProtKB-ARBA"/>
</dbReference>
<reference evidence="2" key="1">
    <citation type="journal article" date="2021" name="PeerJ">
        <title>Extensive microbial diversity within the chicken gut microbiome revealed by metagenomics and culture.</title>
        <authorList>
            <person name="Gilroy R."/>
            <person name="Ravi A."/>
            <person name="Getino M."/>
            <person name="Pursley I."/>
            <person name="Horton D.L."/>
            <person name="Alikhan N.F."/>
            <person name="Baker D."/>
            <person name="Gharbi K."/>
            <person name="Hall N."/>
            <person name="Watson M."/>
            <person name="Adriaenssens E.M."/>
            <person name="Foster-Nyarko E."/>
            <person name="Jarju S."/>
            <person name="Secka A."/>
            <person name="Antonio M."/>
            <person name="Oren A."/>
            <person name="Chaudhuri R.R."/>
            <person name="La Ragione R."/>
            <person name="Hildebrand F."/>
            <person name="Pallen M.J."/>
        </authorList>
    </citation>
    <scope>NUCLEOTIDE SEQUENCE</scope>
    <source>
        <strain evidence="2">ChiHjej13B12-24818</strain>
    </source>
</reference>
<name>A0A9D2LDN3_9MICO</name>
<dbReference type="InterPro" id="IPR051044">
    <property type="entry name" value="MAG_DAG_Lipase"/>
</dbReference>
<comment type="caution">
    <text evidence="2">The sequence shown here is derived from an EMBL/GenBank/DDBJ whole genome shotgun (WGS) entry which is preliminary data.</text>
</comment>
<dbReference type="EMBL" id="DWZH01000056">
    <property type="protein sequence ID" value="HJB10426.1"/>
    <property type="molecule type" value="Genomic_DNA"/>
</dbReference>
<organism evidence="2 3">
    <name type="scientific">Candidatus Brachybacterium merdavium</name>
    <dbReference type="NCBI Taxonomy" id="2838513"/>
    <lineage>
        <taxon>Bacteria</taxon>
        <taxon>Bacillati</taxon>
        <taxon>Actinomycetota</taxon>
        <taxon>Actinomycetes</taxon>
        <taxon>Micrococcales</taxon>
        <taxon>Dermabacteraceae</taxon>
        <taxon>Brachybacterium</taxon>
    </lineage>
</organism>
<evidence type="ECO:0000313" key="2">
    <source>
        <dbReference type="EMBL" id="HJB10426.1"/>
    </source>
</evidence>
<dbReference type="PRINTS" id="PR00111">
    <property type="entry name" value="ABHYDROLASE"/>
</dbReference>